<dbReference type="Proteomes" id="UP000037069">
    <property type="component" value="Unassembled WGS sequence"/>
</dbReference>
<dbReference type="EMBL" id="JRES01000984">
    <property type="protein sequence ID" value="KNC26463.1"/>
    <property type="molecule type" value="Genomic_DNA"/>
</dbReference>
<protein>
    <submittedName>
        <fullName evidence="3">Uncharacterized protein</fullName>
    </submittedName>
</protein>
<dbReference type="OrthoDB" id="7789734at2759"/>
<feature type="compositionally biased region" description="Low complexity" evidence="1">
    <location>
        <begin position="311"/>
        <end position="336"/>
    </location>
</feature>
<comment type="caution">
    <text evidence="3">The sequence shown here is derived from an EMBL/GenBank/DDBJ whole genome shotgun (WGS) entry which is preliminary data.</text>
</comment>
<organism evidence="3 4">
    <name type="scientific">Lucilia cuprina</name>
    <name type="common">Green bottle fly</name>
    <name type="synonym">Australian sheep blowfly</name>
    <dbReference type="NCBI Taxonomy" id="7375"/>
    <lineage>
        <taxon>Eukaryota</taxon>
        <taxon>Metazoa</taxon>
        <taxon>Ecdysozoa</taxon>
        <taxon>Arthropoda</taxon>
        <taxon>Hexapoda</taxon>
        <taxon>Insecta</taxon>
        <taxon>Pterygota</taxon>
        <taxon>Neoptera</taxon>
        <taxon>Endopterygota</taxon>
        <taxon>Diptera</taxon>
        <taxon>Brachycera</taxon>
        <taxon>Muscomorpha</taxon>
        <taxon>Oestroidea</taxon>
        <taxon>Calliphoridae</taxon>
        <taxon>Luciliinae</taxon>
        <taxon>Lucilia</taxon>
    </lineage>
</organism>
<evidence type="ECO:0000256" key="1">
    <source>
        <dbReference type="SAM" id="MobiDB-lite"/>
    </source>
</evidence>
<proteinExistence type="predicted"/>
<dbReference type="OMA" id="PGQCHMG"/>
<evidence type="ECO:0000313" key="3">
    <source>
        <dbReference type="EMBL" id="KNC26463.1"/>
    </source>
</evidence>
<sequence length="560" mass="62815">MKLKILLIGSMIGVLGVITCIKAVPIEVIYTGDSCDCPKNLNYLVNVPPPPPSKEYKPAEYGYKLEVPMQAKAKVTYSFDFTVEEPKAPPPPAEDKLEIFAKIDRITAHNKDCLAAKEVPNTCGCNRCAKRYVSPENRATRYARNFQHPNSIDNIKPATSQIMAIFLEPLNESETGATKSRNKRDISRIFMRPRKNEKRSDRVVKQYNKRLKEPVSNKAFYAETRKPIRSRSIAAAAPARNRRPLQQLTSFLTLPRFRNRRDIKGEYDLIEKEREEMDLTLPEIIQYMPETLDPNFKRNQCHFGCKLPDLTESTTTTTMTTSSTTSTSETTTMTSTESEDNKQETLGVTEPNNAAVEEEGEEEEGQEKDLDNSIASTHTKRNAADYGGGGCPLVFNGYNPTPNPGYTFEPLTSFEAIPRPFSTANDPYGFDPVPQQYVGAPHNPYAPAVLDTAPLVGAQYPTPNVQPISNAQLDQIIAEIINKHSDFIEASSHRGGAYVDPLGEQEQQAKDFFKNLMSGNWNGWLGDDQQHHSQHPVQTHHQTHYHAPVATHLLTHQPKQ</sequence>
<reference evidence="3 4" key="1">
    <citation type="journal article" date="2015" name="Nat. Commun.">
        <title>Lucilia cuprina genome unlocks parasitic fly biology to underpin future interventions.</title>
        <authorList>
            <person name="Anstead C.A."/>
            <person name="Korhonen P.K."/>
            <person name="Young N.D."/>
            <person name="Hall R.S."/>
            <person name="Jex A.R."/>
            <person name="Murali S.C."/>
            <person name="Hughes D.S."/>
            <person name="Lee S.F."/>
            <person name="Perry T."/>
            <person name="Stroehlein A.J."/>
            <person name="Ansell B.R."/>
            <person name="Breugelmans B."/>
            <person name="Hofmann A."/>
            <person name="Qu J."/>
            <person name="Dugan S."/>
            <person name="Lee S.L."/>
            <person name="Chao H."/>
            <person name="Dinh H."/>
            <person name="Han Y."/>
            <person name="Doddapaneni H.V."/>
            <person name="Worley K.C."/>
            <person name="Muzny D.M."/>
            <person name="Ioannidis P."/>
            <person name="Waterhouse R.M."/>
            <person name="Zdobnov E.M."/>
            <person name="James P.J."/>
            <person name="Bagnall N.H."/>
            <person name="Kotze A.C."/>
            <person name="Gibbs R.A."/>
            <person name="Richards S."/>
            <person name="Batterham P."/>
            <person name="Gasser R.B."/>
        </authorList>
    </citation>
    <scope>NUCLEOTIDE SEQUENCE [LARGE SCALE GENOMIC DNA]</scope>
    <source>
        <strain evidence="3 4">LS</strain>
        <tissue evidence="3">Full body</tissue>
    </source>
</reference>
<evidence type="ECO:0000256" key="2">
    <source>
        <dbReference type="SAM" id="SignalP"/>
    </source>
</evidence>
<feature type="signal peptide" evidence="2">
    <location>
        <begin position="1"/>
        <end position="23"/>
    </location>
</feature>
<dbReference type="AlphaFoldDB" id="A0A0L0C285"/>
<feature type="chain" id="PRO_5005535771" evidence="2">
    <location>
        <begin position="24"/>
        <end position="560"/>
    </location>
</feature>
<dbReference type="STRING" id="7375.A0A0L0C285"/>
<feature type="compositionally biased region" description="Acidic residues" evidence="1">
    <location>
        <begin position="356"/>
        <end position="366"/>
    </location>
</feature>
<feature type="region of interest" description="Disordered" evidence="1">
    <location>
        <begin position="310"/>
        <end position="373"/>
    </location>
</feature>
<keyword evidence="4" id="KW-1185">Reference proteome</keyword>
<gene>
    <name evidence="3" type="ORF">FF38_08594</name>
</gene>
<evidence type="ECO:0000313" key="4">
    <source>
        <dbReference type="Proteomes" id="UP000037069"/>
    </source>
</evidence>
<accession>A0A0L0C285</accession>
<name>A0A0L0C285_LUCCU</name>
<keyword evidence="2" id="KW-0732">Signal</keyword>